<dbReference type="NCBIfam" id="TIGR00221">
    <property type="entry name" value="nagA"/>
    <property type="match status" value="1"/>
</dbReference>
<keyword evidence="6 8" id="KW-0119">Carbohydrate metabolism</keyword>
<dbReference type="Gene3D" id="3.20.20.140">
    <property type="entry name" value="Metal-dependent hydrolases"/>
    <property type="match status" value="1"/>
</dbReference>
<dbReference type="PIRSF" id="PIRSF038994">
    <property type="entry name" value="NagA"/>
    <property type="match status" value="1"/>
</dbReference>
<keyword evidence="11" id="KW-1185">Reference proteome</keyword>
<comment type="catalytic activity">
    <reaction evidence="7 8">
        <text>N-acetyl-D-glucosamine 6-phosphate + H2O = D-glucosamine 6-phosphate + acetate</text>
        <dbReference type="Rhea" id="RHEA:22936"/>
        <dbReference type="ChEBI" id="CHEBI:15377"/>
        <dbReference type="ChEBI" id="CHEBI:30089"/>
        <dbReference type="ChEBI" id="CHEBI:57513"/>
        <dbReference type="ChEBI" id="CHEBI:58725"/>
        <dbReference type="EC" id="3.5.1.25"/>
    </reaction>
</comment>
<dbReference type="InterPro" id="IPR032466">
    <property type="entry name" value="Metal_Hydrolase"/>
</dbReference>
<evidence type="ECO:0000313" key="10">
    <source>
        <dbReference type="EMBL" id="KAK7242189.1"/>
    </source>
</evidence>
<dbReference type="SUPFAM" id="SSF51338">
    <property type="entry name" value="Composite domain of metallo-dependent hydrolases"/>
    <property type="match status" value="1"/>
</dbReference>
<dbReference type="Gene3D" id="2.30.40.10">
    <property type="entry name" value="Urease, subunit C, domain 1"/>
    <property type="match status" value="1"/>
</dbReference>
<evidence type="ECO:0000256" key="5">
    <source>
        <dbReference type="ARBA" id="ARBA00022801"/>
    </source>
</evidence>
<organism evidence="10 11">
    <name type="scientific">Aureococcus anophagefferens</name>
    <name type="common">Harmful bloom alga</name>
    <dbReference type="NCBI Taxonomy" id="44056"/>
    <lineage>
        <taxon>Eukaryota</taxon>
        <taxon>Sar</taxon>
        <taxon>Stramenopiles</taxon>
        <taxon>Ochrophyta</taxon>
        <taxon>Pelagophyceae</taxon>
        <taxon>Pelagomonadales</taxon>
        <taxon>Pelagomonadaceae</taxon>
        <taxon>Aureococcus</taxon>
    </lineage>
</organism>
<feature type="domain" description="Amidohydrolase-related" evidence="9">
    <location>
        <begin position="76"/>
        <end position="402"/>
    </location>
</feature>
<gene>
    <name evidence="10" type="primary">AMDHD2</name>
    <name evidence="10" type="ORF">SO694_00013134</name>
</gene>
<comment type="similarity">
    <text evidence="1 8">Belongs to the metallo-dependent hydrolases superfamily. NagA family.</text>
</comment>
<keyword evidence="5 8" id="KW-0378">Hydrolase</keyword>
<evidence type="ECO:0000313" key="11">
    <source>
        <dbReference type="Proteomes" id="UP001363151"/>
    </source>
</evidence>
<accession>A0ABR1G0Y1</accession>
<dbReference type="PANTHER" id="PTHR11113">
    <property type="entry name" value="N-ACETYLGLUCOSAMINE-6-PHOSPHATE DEACETYLASE"/>
    <property type="match status" value="1"/>
</dbReference>
<proteinExistence type="inferred from homology"/>
<evidence type="ECO:0000256" key="8">
    <source>
        <dbReference type="PIRNR" id="PIRNR038994"/>
    </source>
</evidence>
<keyword evidence="4" id="KW-0479">Metal-binding</keyword>
<dbReference type="InterPro" id="IPR006680">
    <property type="entry name" value="Amidohydro-rel"/>
</dbReference>
<comment type="caution">
    <text evidence="10">The sequence shown here is derived from an EMBL/GenBank/DDBJ whole genome shotgun (WGS) entry which is preliminary data.</text>
</comment>
<protein>
    <recommendedName>
        <fullName evidence="3 8">N-acetylglucosamine-6-phosphate deacetylase</fullName>
        <ecNumber evidence="2 8">3.5.1.25</ecNumber>
    </recommendedName>
</protein>
<evidence type="ECO:0000259" key="9">
    <source>
        <dbReference type="Pfam" id="PF01979"/>
    </source>
</evidence>
<evidence type="ECO:0000256" key="2">
    <source>
        <dbReference type="ARBA" id="ARBA00011899"/>
    </source>
</evidence>
<evidence type="ECO:0000256" key="6">
    <source>
        <dbReference type="ARBA" id="ARBA00023277"/>
    </source>
</evidence>
<dbReference type="Pfam" id="PF01979">
    <property type="entry name" value="Amidohydro_1"/>
    <property type="match status" value="1"/>
</dbReference>
<dbReference type="EMBL" id="JBBJCI010000146">
    <property type="protein sequence ID" value="KAK7242189.1"/>
    <property type="molecule type" value="Genomic_DNA"/>
</dbReference>
<reference evidence="10 11" key="1">
    <citation type="submission" date="2024-03" db="EMBL/GenBank/DDBJ databases">
        <title>Aureococcus anophagefferens CCMP1851 and Kratosvirus quantuckense: Draft genome of a second virus-susceptible host strain in the model system.</title>
        <authorList>
            <person name="Chase E."/>
            <person name="Truchon A.R."/>
            <person name="Schepens W."/>
            <person name="Wilhelm S.W."/>
        </authorList>
    </citation>
    <scope>NUCLEOTIDE SEQUENCE [LARGE SCALE GENOMIC DNA]</scope>
    <source>
        <strain evidence="10 11">CCMP1851</strain>
    </source>
</reference>
<evidence type="ECO:0000256" key="3">
    <source>
        <dbReference type="ARBA" id="ARBA00018029"/>
    </source>
</evidence>
<dbReference type="InterPro" id="IPR003764">
    <property type="entry name" value="GlcNAc_6-P_deAcase"/>
</dbReference>
<dbReference type="SUPFAM" id="SSF51556">
    <property type="entry name" value="Metallo-dependent hydrolases"/>
    <property type="match status" value="1"/>
</dbReference>
<name>A0ABR1G0Y1_AURAN</name>
<evidence type="ECO:0000256" key="7">
    <source>
        <dbReference type="ARBA" id="ARBA00047647"/>
    </source>
</evidence>
<dbReference type="InterPro" id="IPR011059">
    <property type="entry name" value="Metal-dep_hydrolase_composite"/>
</dbReference>
<evidence type="ECO:0000256" key="4">
    <source>
        <dbReference type="ARBA" id="ARBA00022723"/>
    </source>
</evidence>
<dbReference type="PANTHER" id="PTHR11113:SF14">
    <property type="entry name" value="N-ACETYLGLUCOSAMINE-6-PHOSPHATE DEACETYLASE"/>
    <property type="match status" value="1"/>
</dbReference>
<dbReference type="EC" id="3.5.1.25" evidence="2 8"/>
<sequence>MYLKSRGLGLPPRIDRHHRVMGLVRFANGRVVRGDALVRGDVWSLDGVVVCPEALYWRAASSDALAHDVVDCEGCIVAPGLVDIQTNGCFGVDFASPRVEERDVRRAAAAVLRHGCTALAPTLVSSSRELYRTLIPRYAAWTKAPPAGGAAILGLHLEGPFLNEAKKGAHLAENIPSSCAVGEMAERYGSLDGVVVVTLAPELPGAPAAIADLAKRGVAVSLGHSQATKAQGVAGVRAGASLLTHLYNAMPAFHHRDPGLVGLLGLAEHDRRPYYSIIADGIHADPASVAIARRAHPGGAVLVTDAMAAMGLGDGDHTLGDDVQVTVRGLRATVRGTDTLAGAVVSLDECVRRFAEFTNCGPAAALNAASAHPAAVLGDATRGSLDVGRRADVALFDDDLRPVATYVAGAKAWGRDEADKQGA</sequence>
<evidence type="ECO:0000256" key="1">
    <source>
        <dbReference type="ARBA" id="ARBA00010716"/>
    </source>
</evidence>
<dbReference type="Proteomes" id="UP001363151">
    <property type="component" value="Unassembled WGS sequence"/>
</dbReference>